<dbReference type="Gene3D" id="3.10.180.10">
    <property type="entry name" value="2,3-Dihydroxybiphenyl 1,2-Dioxygenase, domain 1"/>
    <property type="match status" value="1"/>
</dbReference>
<keyword evidence="3" id="KW-1185">Reference proteome</keyword>
<dbReference type="SUPFAM" id="SSF54593">
    <property type="entry name" value="Glyoxalase/Bleomycin resistance protein/Dihydroxybiphenyl dioxygenase"/>
    <property type="match status" value="1"/>
</dbReference>
<dbReference type="PANTHER" id="PTHR40265">
    <property type="entry name" value="BLL2707 PROTEIN"/>
    <property type="match status" value="1"/>
</dbReference>
<dbReference type="InterPro" id="IPR025870">
    <property type="entry name" value="Glyoxalase-like_dom"/>
</dbReference>
<name>A0A4D7QEV5_9HYPH</name>
<evidence type="ECO:0000313" key="2">
    <source>
        <dbReference type="EMBL" id="QCK86480.1"/>
    </source>
</evidence>
<sequence length="281" mass="29432">MPMPHILGADHVVVTVRDLDASAAAWAKLGFTVSPRGTHSPHLGTGNYTIMFQDDYLELLGVLTPTDQNKPTQDFLAAREGIERTAFTTDSAAGGAAELKKRGLEPLGPVHFGRPVDLPGGGTGEAKFNVFRWPLLENPGGMRIFACEHLSRHTVWIPELMVHANGAKAIARIEILTADPKAAAEHMSRLIDEPAIADGAVWKVPSGGRRADFVFLDAAAFAARYPDAVRAGATTSGAAALVLVTDDLAKAKAIPGAVTTGSAVSIPASAANGVVVSFVAR</sequence>
<feature type="domain" description="VOC" evidence="1">
    <location>
        <begin position="8"/>
        <end position="149"/>
    </location>
</feature>
<proteinExistence type="predicted"/>
<gene>
    <name evidence="2" type="ORF">E8L99_12300</name>
</gene>
<dbReference type="Proteomes" id="UP000298588">
    <property type="component" value="Chromosome"/>
</dbReference>
<dbReference type="RefSeq" id="WP_137099811.1">
    <property type="nucleotide sequence ID" value="NZ_CP039865.1"/>
</dbReference>
<accession>A0A4D7QEV5</accession>
<dbReference type="Pfam" id="PF13468">
    <property type="entry name" value="Glyoxalase_3"/>
    <property type="match status" value="1"/>
</dbReference>
<reference evidence="2 3" key="1">
    <citation type="submission" date="2019-04" db="EMBL/GenBank/DDBJ databases">
        <title>Phreatobacter aquaticus sp. nov.</title>
        <authorList>
            <person name="Choi A."/>
            <person name="Baek K."/>
        </authorList>
    </citation>
    <scope>NUCLEOTIDE SEQUENCE [LARGE SCALE GENOMIC DNA]</scope>
    <source>
        <strain evidence="2 3">NMCR1094</strain>
    </source>
</reference>
<dbReference type="OrthoDB" id="9812467at2"/>
<protein>
    <submittedName>
        <fullName evidence="2">VOC family protein</fullName>
    </submittedName>
</protein>
<dbReference type="InterPro" id="IPR029068">
    <property type="entry name" value="Glyas_Bleomycin-R_OHBP_Dase"/>
</dbReference>
<dbReference type="AlphaFoldDB" id="A0A4D7QEV5"/>
<organism evidence="2 3">
    <name type="scientific">Phreatobacter aquaticus</name>
    <dbReference type="NCBI Taxonomy" id="2570229"/>
    <lineage>
        <taxon>Bacteria</taxon>
        <taxon>Pseudomonadati</taxon>
        <taxon>Pseudomonadota</taxon>
        <taxon>Alphaproteobacteria</taxon>
        <taxon>Hyphomicrobiales</taxon>
        <taxon>Phreatobacteraceae</taxon>
        <taxon>Phreatobacter</taxon>
    </lineage>
</organism>
<dbReference type="EMBL" id="CP039865">
    <property type="protein sequence ID" value="QCK86480.1"/>
    <property type="molecule type" value="Genomic_DNA"/>
</dbReference>
<dbReference type="InterPro" id="IPR037523">
    <property type="entry name" value="VOC_core"/>
</dbReference>
<dbReference type="PANTHER" id="PTHR40265:SF1">
    <property type="entry name" value="GLYOXALASE-LIKE DOMAIN-CONTAINING PROTEIN"/>
    <property type="match status" value="1"/>
</dbReference>
<evidence type="ECO:0000259" key="1">
    <source>
        <dbReference type="PROSITE" id="PS51819"/>
    </source>
</evidence>
<evidence type="ECO:0000313" key="3">
    <source>
        <dbReference type="Proteomes" id="UP000298588"/>
    </source>
</evidence>
<dbReference type="KEGG" id="paqt:E8L99_12300"/>
<dbReference type="PROSITE" id="PS51819">
    <property type="entry name" value="VOC"/>
    <property type="match status" value="1"/>
</dbReference>